<feature type="compositionally biased region" description="Basic and acidic residues" evidence="1">
    <location>
        <begin position="1071"/>
        <end position="1108"/>
    </location>
</feature>
<protein>
    <submittedName>
        <fullName evidence="2">Uncharacterized protein</fullName>
    </submittedName>
</protein>
<feature type="compositionally biased region" description="Basic and acidic residues" evidence="1">
    <location>
        <begin position="1041"/>
        <end position="1051"/>
    </location>
</feature>
<organism evidence="2 3">
    <name type="scientific">Halocaridina rubra</name>
    <name type="common">Hawaiian red shrimp</name>
    <dbReference type="NCBI Taxonomy" id="373956"/>
    <lineage>
        <taxon>Eukaryota</taxon>
        <taxon>Metazoa</taxon>
        <taxon>Ecdysozoa</taxon>
        <taxon>Arthropoda</taxon>
        <taxon>Crustacea</taxon>
        <taxon>Multicrustacea</taxon>
        <taxon>Malacostraca</taxon>
        <taxon>Eumalacostraca</taxon>
        <taxon>Eucarida</taxon>
        <taxon>Decapoda</taxon>
        <taxon>Pleocyemata</taxon>
        <taxon>Caridea</taxon>
        <taxon>Atyoidea</taxon>
        <taxon>Atyidae</taxon>
        <taxon>Halocaridina</taxon>
    </lineage>
</organism>
<dbReference type="EMBL" id="JAXCGZ010020994">
    <property type="protein sequence ID" value="KAK7062970.1"/>
    <property type="molecule type" value="Genomic_DNA"/>
</dbReference>
<evidence type="ECO:0000313" key="3">
    <source>
        <dbReference type="Proteomes" id="UP001381693"/>
    </source>
</evidence>
<feature type="region of interest" description="Disordered" evidence="1">
    <location>
        <begin position="498"/>
        <end position="650"/>
    </location>
</feature>
<feature type="compositionally biased region" description="Basic and acidic residues" evidence="1">
    <location>
        <begin position="636"/>
        <end position="649"/>
    </location>
</feature>
<gene>
    <name evidence="2" type="ORF">SK128_025064</name>
</gene>
<feature type="compositionally biased region" description="Basic and acidic residues" evidence="1">
    <location>
        <begin position="813"/>
        <end position="823"/>
    </location>
</feature>
<feature type="region of interest" description="Disordered" evidence="1">
    <location>
        <begin position="446"/>
        <end position="465"/>
    </location>
</feature>
<proteinExistence type="predicted"/>
<name>A0AAN8WKW3_HALRR</name>
<feature type="compositionally biased region" description="Basic and acidic residues" evidence="1">
    <location>
        <begin position="786"/>
        <end position="802"/>
    </location>
</feature>
<feature type="compositionally biased region" description="Basic and acidic residues" evidence="1">
    <location>
        <begin position="894"/>
        <end position="905"/>
    </location>
</feature>
<feature type="region of interest" description="Disordered" evidence="1">
    <location>
        <begin position="338"/>
        <end position="371"/>
    </location>
</feature>
<feature type="non-terminal residue" evidence="2">
    <location>
        <position position="1"/>
    </location>
</feature>
<feature type="compositionally biased region" description="Polar residues" evidence="1">
    <location>
        <begin position="452"/>
        <end position="465"/>
    </location>
</feature>
<feature type="region of interest" description="Disordered" evidence="1">
    <location>
        <begin position="663"/>
        <end position="934"/>
    </location>
</feature>
<feature type="region of interest" description="Disordered" evidence="1">
    <location>
        <begin position="253"/>
        <end position="295"/>
    </location>
</feature>
<feature type="compositionally biased region" description="Polar residues" evidence="1">
    <location>
        <begin position="273"/>
        <end position="291"/>
    </location>
</feature>
<keyword evidence="3" id="KW-1185">Reference proteome</keyword>
<evidence type="ECO:0000256" key="1">
    <source>
        <dbReference type="SAM" id="MobiDB-lite"/>
    </source>
</evidence>
<feature type="compositionally biased region" description="Basic and acidic residues" evidence="1">
    <location>
        <begin position="839"/>
        <end position="857"/>
    </location>
</feature>
<feature type="compositionally biased region" description="Polar residues" evidence="1">
    <location>
        <begin position="825"/>
        <end position="836"/>
    </location>
</feature>
<feature type="compositionally biased region" description="Basic and acidic residues" evidence="1">
    <location>
        <begin position="498"/>
        <end position="509"/>
    </location>
</feature>
<reference evidence="2 3" key="1">
    <citation type="submission" date="2023-11" db="EMBL/GenBank/DDBJ databases">
        <title>Halocaridina rubra genome assembly.</title>
        <authorList>
            <person name="Smith C."/>
        </authorList>
    </citation>
    <scope>NUCLEOTIDE SEQUENCE [LARGE SCALE GENOMIC DNA]</scope>
    <source>
        <strain evidence="2">EP-1</strain>
        <tissue evidence="2">Whole</tissue>
    </source>
</reference>
<dbReference type="AlphaFoldDB" id="A0AAN8WKW3"/>
<feature type="compositionally biased region" description="Polar residues" evidence="1">
    <location>
        <begin position="735"/>
        <end position="747"/>
    </location>
</feature>
<feature type="compositionally biased region" description="Basic and acidic residues" evidence="1">
    <location>
        <begin position="551"/>
        <end position="583"/>
    </location>
</feature>
<feature type="compositionally biased region" description="Polar residues" evidence="1">
    <location>
        <begin position="1053"/>
        <end position="1066"/>
    </location>
</feature>
<feature type="compositionally biased region" description="Basic and acidic residues" evidence="1">
    <location>
        <begin position="1141"/>
        <end position="1166"/>
    </location>
</feature>
<feature type="compositionally biased region" description="Basic and acidic residues" evidence="1">
    <location>
        <begin position="987"/>
        <end position="1000"/>
    </location>
</feature>
<accession>A0AAN8WKW3</accession>
<feature type="region of interest" description="Disordered" evidence="1">
    <location>
        <begin position="1"/>
        <end position="27"/>
    </location>
</feature>
<evidence type="ECO:0000313" key="2">
    <source>
        <dbReference type="EMBL" id="KAK7062970.1"/>
    </source>
</evidence>
<comment type="caution">
    <text evidence="2">The sequence shown here is derived from an EMBL/GenBank/DDBJ whole genome shotgun (WGS) entry which is preliminary data.</text>
</comment>
<feature type="compositionally biased region" description="Basic and acidic residues" evidence="1">
    <location>
        <begin position="17"/>
        <end position="26"/>
    </location>
</feature>
<sequence length="1193" mass="132788">LQDEEREMNELSPGIHRAWDSKDDRGQGSYELNDGQIDLTENDLTMGGDVGVTLRCAIYIRSVGIVHELCSSRTVTAVLCVQRLSGKRPLSEVCPPSAHHTWLLINRQGAKDNSTVSITGLKQCHHQHLGQTYCHPKNGWSKTICPAYTVQKIPHKHHGGKKNHIHYGIKRGHYQQDQKLSKPLKGSSAITLGKKYENFTDRLMLYSPEIRRAKRTAEIPTVDGVREEGWHTAPLAKAETLNLDFIESIMQDFTSSKKKKKNQNSGKQESDKTTTPAPKQISQVSQNNSAKSDVEQTVLEENIKNTEIKFPVPIQQKNPEKEKENGEQKIMVGTGPIFVQEPRPQSGDLQASESDEPMDEGLPSSNNNENMEPVKTLETTGDTPIVFPEIPGVSFDPTPRSINPVGDESFNIEESLSSFEENMASIGESDMTTLPSLHEIIFPRSDTEVGENGNSQQSPSILHNNVTQKPQYGIAELGIGNEPGASELGNVNVVDESVKDVKSEKKETTDTSLAEDTGNKAESTTKVRDMQESQSTISEEQYIESLGETTEEMHISENKKDENDETSKGEEHSMETENKHLDVEEMGNDNSVKEENENSVKNPDISAIGDHNQSVMTEHVNKTTESGQSMEGEVTENSREETGEDENKMKNVTIAVERGMHPIEEETSNSAMEEQQFKNNNEEEFSKGMEDQFAVEEERKDASKEEIGNDTMEKEHTLGIAEKEHDKDMVEGEATQGTPTVEDSNGTQEEDTSEGTLENENIENIMDDENNKDKEAQENMSSEGNDSDKVTMENSMREEHDQGTIGEDTNMDTMKEDSNKDSAGENLNNDVNTEENMFSEEKESDKTIMVETTKEEHETVEEETSIGTVRKDISDGTMMEEANKGIEDTDDDKDVTGQHHNKSVDTEDSMSTGEKEISTGITPNNFGEGHDVGTTEEENINGAMEEAKTAETVGDDKTGDAMAEEPNVSNDNNVIKEGMGTVDENNEDKVEGTDIIKTEEEISGQDESTVGVKDMIADSNLKGTQHENTTEEKDDIGVMTNKHDNQNKEENTENGTSETPVSQTTQDSDEINNKGEQQDTDIKKERSDLDIPLRDDNDGNPFEERSLDEQPNNVITENKPPDMEMENANAEVPSTNTENSEENKDRSIIEEKNKENERQDMLSQKESDKHILQYHCIALPAPGTVWTVKSSYS</sequence>
<dbReference type="Proteomes" id="UP001381693">
    <property type="component" value="Unassembled WGS sequence"/>
</dbReference>
<feature type="compositionally biased region" description="Basic and acidic residues" evidence="1">
    <location>
        <begin position="680"/>
        <end position="730"/>
    </location>
</feature>
<feature type="compositionally biased region" description="Basic and acidic residues" evidence="1">
    <location>
        <begin position="946"/>
        <end position="959"/>
    </location>
</feature>
<feature type="region of interest" description="Disordered" evidence="1">
    <location>
        <begin position="946"/>
        <end position="1166"/>
    </location>
</feature>
<feature type="compositionally biased region" description="Basic and acidic residues" evidence="1">
    <location>
        <begin position="517"/>
        <end position="531"/>
    </location>
</feature>